<dbReference type="Pfam" id="PF26638">
    <property type="entry name" value="DUF8211"/>
    <property type="match status" value="1"/>
</dbReference>
<dbReference type="VEuPathDB" id="FungiDB:FUN_012311"/>
<evidence type="ECO:0000313" key="2">
    <source>
        <dbReference type="EMBL" id="PKC09434.1"/>
    </source>
</evidence>
<reference evidence="2 3" key="1">
    <citation type="submission" date="2016-04" db="EMBL/GenBank/DDBJ databases">
        <title>Genome analyses suggest a sexual origin of heterokaryosis in a supposedly ancient asexual fungus.</title>
        <authorList>
            <person name="Ropars J."/>
            <person name="Sedzielewska K."/>
            <person name="Noel J."/>
            <person name="Charron P."/>
            <person name="Farinelli L."/>
            <person name="Marton T."/>
            <person name="Kruger M."/>
            <person name="Pelin A."/>
            <person name="Brachmann A."/>
            <person name="Corradi N."/>
        </authorList>
    </citation>
    <scope>NUCLEOTIDE SEQUENCE [LARGE SCALE GENOMIC DNA]</scope>
    <source>
        <strain evidence="2 3">A5</strain>
    </source>
</reference>
<reference evidence="2 3" key="2">
    <citation type="submission" date="2017-09" db="EMBL/GenBank/DDBJ databases">
        <title>Extensive intraspecific genome diversity in a model arbuscular mycorrhizal fungus.</title>
        <authorList>
            <person name="Chen E.C."/>
            <person name="Morin E."/>
            <person name="Beaudet D."/>
            <person name="Noel J."/>
            <person name="Ndikumana S."/>
            <person name="Charron P."/>
            <person name="St-Onge C."/>
            <person name="Giorgi J."/>
            <person name="Grigoriev I.V."/>
            <person name="Roux C."/>
            <person name="Martin F.M."/>
            <person name="Corradi N."/>
        </authorList>
    </citation>
    <scope>NUCLEOTIDE SEQUENCE [LARGE SCALE GENOMIC DNA]</scope>
    <source>
        <strain evidence="2 3">A5</strain>
    </source>
</reference>
<protein>
    <recommendedName>
        <fullName evidence="1">DUF8211 domain-containing protein</fullName>
    </recommendedName>
</protein>
<dbReference type="AlphaFoldDB" id="A0A2N0PRI3"/>
<dbReference type="Proteomes" id="UP000232722">
    <property type="component" value="Unassembled WGS sequence"/>
</dbReference>
<accession>A0A2N0PRI3</accession>
<dbReference type="EMBL" id="LLXJ01000461">
    <property type="protein sequence ID" value="PKC09434.1"/>
    <property type="molecule type" value="Genomic_DNA"/>
</dbReference>
<evidence type="ECO:0000259" key="1">
    <source>
        <dbReference type="Pfam" id="PF26638"/>
    </source>
</evidence>
<organism evidence="2 3">
    <name type="scientific">Rhizophagus irregularis</name>
    <dbReference type="NCBI Taxonomy" id="588596"/>
    <lineage>
        <taxon>Eukaryota</taxon>
        <taxon>Fungi</taxon>
        <taxon>Fungi incertae sedis</taxon>
        <taxon>Mucoromycota</taxon>
        <taxon>Glomeromycotina</taxon>
        <taxon>Glomeromycetes</taxon>
        <taxon>Glomerales</taxon>
        <taxon>Glomeraceae</taxon>
        <taxon>Rhizophagus</taxon>
    </lineage>
</organism>
<gene>
    <name evidence="2" type="ORF">RhiirA5_415672</name>
</gene>
<name>A0A2N0PRI3_9GLOM</name>
<sequence length="421" mass="50078">MSFKRRGCILHRKLINLFQCKNDPDYLIDTQVNSKAIHATIVYNRWQNKKVKQIHSHRLGISYKSQYETPTFIVHARPERRMYRKRIYDLQTHHASDSKTHKKQKLRFERACKAVFHRRGTRVDTQAPAINIKDQMRRAGIHRFLFLPSQHIHKPIQHLKFHRTFRSMNFPYYNFPIPSRLKRPSTKKKKLLSNSSSSLISPTQHIPQKPSEEIMYTHDLPAITIQPIPSDDRNTWHNKLGFLIPNDLLPYVTEDPIYTSKTQEKIKGRTHEPERRRELSLRAQFWGTSSYTLELRESMVSDLTYFQNHVHKEITKMTKRRKFLQTKLDNNQYVSTNTLRLEQLELEFDQFKIDYRSVIDTRAVHHRLKGDTSDDTKELEFRPNKRSDIMSLDNNRQMGPVKKLRSDLSITEDVNTSIIHD</sequence>
<feature type="domain" description="DUF8211" evidence="1">
    <location>
        <begin position="38"/>
        <end position="177"/>
    </location>
</feature>
<comment type="caution">
    <text evidence="2">The sequence shown here is derived from an EMBL/GenBank/DDBJ whole genome shotgun (WGS) entry which is preliminary data.</text>
</comment>
<dbReference type="InterPro" id="IPR058524">
    <property type="entry name" value="DUF8211"/>
</dbReference>
<evidence type="ECO:0000313" key="3">
    <source>
        <dbReference type="Proteomes" id="UP000232722"/>
    </source>
</evidence>
<dbReference type="VEuPathDB" id="FungiDB:RhiirFUN_026707"/>
<dbReference type="VEuPathDB" id="FungiDB:RhiirA1_399793"/>
<proteinExistence type="predicted"/>